<protein>
    <submittedName>
        <fullName evidence="2">Uncharacterized protein</fullName>
    </submittedName>
</protein>
<dbReference type="KEGG" id="rde:RD1_0478"/>
<evidence type="ECO:0000256" key="1">
    <source>
        <dbReference type="SAM" id="MobiDB-lite"/>
    </source>
</evidence>
<accession>Q16CV5</accession>
<sequence length="382" mass="40856">MHATVRDTQKATLQLTKRTPSKSGGENGCVAPSALPALQGRANSSLPVSRLEMLQARANHGAASRFPTTRQPVAQRHVSSQPVLQRDRVSTKLGDQTVSADQSGAPETLAFLEPGRSHGGKYAPVHLTKKIKMAGAGLINAGGLTHGALNAQNAVTPDYHFTITSGFMTAALVNSPIKNYLVKHHKASQIWTIGAVSNEDLAQNKLKANQIVSAFNADLELAAGANFDNLMLTYDPDGEGPTFDDVVRFHEGVKNTLFAIPTVNPGGDLPFTSIKFSQLKTHITAGADQLAAQWSKWTNNGAAATRNDFRISAGKWTDLAKAVNILNRIRSKALKLETPGAATPAVFDDAFINDQLADYDAAKTAIKANMRTDQVAHADEFT</sequence>
<evidence type="ECO:0000313" key="3">
    <source>
        <dbReference type="Proteomes" id="UP000007029"/>
    </source>
</evidence>
<organism evidence="2 3">
    <name type="scientific">Roseobacter denitrificans (strain ATCC 33942 / OCh 114)</name>
    <name type="common">Erythrobacter sp. (strain OCh 114)</name>
    <name type="synonym">Roseobacter denitrificans</name>
    <dbReference type="NCBI Taxonomy" id="375451"/>
    <lineage>
        <taxon>Bacteria</taxon>
        <taxon>Pseudomonadati</taxon>
        <taxon>Pseudomonadota</taxon>
        <taxon>Alphaproteobacteria</taxon>
        <taxon>Rhodobacterales</taxon>
        <taxon>Roseobacteraceae</taxon>
        <taxon>Roseobacter</taxon>
    </lineage>
</organism>
<evidence type="ECO:0000313" key="2">
    <source>
        <dbReference type="EMBL" id="ABG30188.1"/>
    </source>
</evidence>
<proteinExistence type="predicted"/>
<gene>
    <name evidence="2" type="ordered locus">RD1_0478</name>
</gene>
<reference evidence="2 3" key="1">
    <citation type="journal article" date="2007" name="J. Bacteriol.">
        <title>The complete genome sequence of Roseobacter denitrificans reveals a mixotrophic rather than photosynthetic metabolism.</title>
        <authorList>
            <person name="Swingley W.D."/>
            <person name="Sadekar S."/>
            <person name="Mastrian S.D."/>
            <person name="Matthies H.J."/>
            <person name="Hao J."/>
            <person name="Ramos H."/>
            <person name="Acharya C.R."/>
            <person name="Conrad A.L."/>
            <person name="Taylor H.L."/>
            <person name="Dejesa L.C."/>
            <person name="Shah M.K."/>
            <person name="O'huallachain M.E."/>
            <person name="Lince M.T."/>
            <person name="Blankenship R.E."/>
            <person name="Beatty J.T."/>
            <person name="Touchman J.W."/>
        </authorList>
    </citation>
    <scope>NUCLEOTIDE SEQUENCE [LARGE SCALE GENOMIC DNA]</scope>
    <source>
        <strain evidence="3">ATCC 33942 / OCh 114</strain>
    </source>
</reference>
<dbReference type="eggNOG" id="ENOG5031A61">
    <property type="taxonomic scope" value="Bacteria"/>
</dbReference>
<name>Q16CV5_ROSDO</name>
<dbReference type="HOGENOM" id="CLU_723368_0_0_5"/>
<dbReference type="AlphaFoldDB" id="Q16CV5"/>
<feature type="region of interest" description="Disordered" evidence="1">
    <location>
        <begin position="1"/>
        <end position="32"/>
    </location>
</feature>
<keyword evidence="3" id="KW-1185">Reference proteome</keyword>
<dbReference type="OrthoDB" id="9905389at2"/>
<feature type="compositionally biased region" description="Polar residues" evidence="1">
    <location>
        <begin position="10"/>
        <end position="24"/>
    </location>
</feature>
<dbReference type="Proteomes" id="UP000007029">
    <property type="component" value="Chromosome"/>
</dbReference>
<dbReference type="EMBL" id="CP000362">
    <property type="protein sequence ID" value="ABG30188.1"/>
    <property type="molecule type" value="Genomic_DNA"/>
</dbReference>
<feature type="region of interest" description="Disordered" evidence="1">
    <location>
        <begin position="59"/>
        <end position="85"/>
    </location>
</feature>
<feature type="compositionally biased region" description="Polar residues" evidence="1">
    <location>
        <begin position="66"/>
        <end position="83"/>
    </location>
</feature>